<dbReference type="Gene3D" id="3.50.50.60">
    <property type="entry name" value="FAD/NAD(P)-binding domain"/>
    <property type="match status" value="1"/>
</dbReference>
<feature type="domain" description="FAD-binding" evidence="1">
    <location>
        <begin position="17"/>
        <end position="344"/>
    </location>
</feature>
<dbReference type="AlphaFoldDB" id="A0A158C8G3"/>
<keyword evidence="3" id="KW-1185">Reference proteome</keyword>
<evidence type="ECO:0000259" key="1">
    <source>
        <dbReference type="Pfam" id="PF01494"/>
    </source>
</evidence>
<name>A0A158C8G3_9BURK</name>
<dbReference type="SUPFAM" id="SSF51905">
    <property type="entry name" value="FAD/NAD(P)-binding domain"/>
    <property type="match status" value="1"/>
</dbReference>
<evidence type="ECO:0000313" key="3">
    <source>
        <dbReference type="Proteomes" id="UP000054978"/>
    </source>
</evidence>
<dbReference type="Proteomes" id="UP000054978">
    <property type="component" value="Unassembled WGS sequence"/>
</dbReference>
<dbReference type="InterPro" id="IPR002938">
    <property type="entry name" value="FAD-bd"/>
</dbReference>
<dbReference type="GO" id="GO:0071949">
    <property type="term" value="F:FAD binding"/>
    <property type="evidence" value="ECO:0007669"/>
    <property type="project" value="InterPro"/>
</dbReference>
<dbReference type="EMBL" id="FCOB02000019">
    <property type="protein sequence ID" value="SAK78196.1"/>
    <property type="molecule type" value="Genomic_DNA"/>
</dbReference>
<organism evidence="2 3">
    <name type="scientific">Caballeronia ptereochthonis</name>
    <dbReference type="NCBI Taxonomy" id="1777144"/>
    <lineage>
        <taxon>Bacteria</taxon>
        <taxon>Pseudomonadati</taxon>
        <taxon>Pseudomonadota</taxon>
        <taxon>Betaproteobacteria</taxon>
        <taxon>Burkholderiales</taxon>
        <taxon>Burkholderiaceae</taxon>
        <taxon>Caballeronia</taxon>
    </lineage>
</organism>
<dbReference type="PANTHER" id="PTHR43747">
    <property type="entry name" value="FAD-BINDING PROTEIN"/>
    <property type="match status" value="1"/>
</dbReference>
<dbReference type="STRING" id="1777144.AWB83_04058"/>
<dbReference type="InterPro" id="IPR036188">
    <property type="entry name" value="FAD/NAD-bd_sf"/>
</dbReference>
<sequence length="450" mass="50372">MSEATQTGMQDHVQTWDVAVIGGGPAGSTAATLLAERGYRVRVLEKARHPRFHIGESLLPANLRLFDKLGVAEEVRAIGMVKLAAEFVSPQHDNRTQRFLFADAWDKSMPSAYQVRRSELDEILLRNAAKHGAQVSEGCRARDIVFAPDGASAKISAEHEDGRVEEVRARFVVDASGRDTLLANHFKTKRRNARHNSSALYGHFRNARRNEGANEGNITVFWFEHGWFWFIPLADGATSVGAVVWPAYLKRRPKGTSVDAFFRETIALCPPLAERLKDAELMSEVHATGNYSYTGDMTHGRNFLLLGDAFAFIDPVFSSGVMLAMQSAFAGAEAIDAALTHPARAQAALARFDRDVRHGPREFSWFIYRMTSPTMRNLFMGPRNPLRMKEALLSLLAGDIFGTTPIWHSLRAFKGVYYIAATLDWRNSLRAYRMRRRNLNDAERAEMSAN</sequence>
<dbReference type="InterPro" id="IPR050816">
    <property type="entry name" value="Flavin-dep_Halogenase_NPB"/>
</dbReference>
<proteinExistence type="predicted"/>
<accession>A0A158C8G3</accession>
<dbReference type="Pfam" id="PF01494">
    <property type="entry name" value="FAD_binding_3"/>
    <property type="match status" value="1"/>
</dbReference>
<gene>
    <name evidence="2" type="ORF">AWB83_04058</name>
</gene>
<protein>
    <submittedName>
        <fullName evidence="2">Tryptophan halogenase</fullName>
    </submittedName>
</protein>
<evidence type="ECO:0000313" key="2">
    <source>
        <dbReference type="EMBL" id="SAK78196.1"/>
    </source>
</evidence>
<reference evidence="2" key="1">
    <citation type="submission" date="2016-01" db="EMBL/GenBank/DDBJ databases">
        <authorList>
            <person name="Peeters C."/>
        </authorList>
    </citation>
    <scope>NUCLEOTIDE SEQUENCE [LARGE SCALE GENOMIC DNA]</scope>
    <source>
        <strain evidence="2">LMG 29326</strain>
    </source>
</reference>
<dbReference type="PANTHER" id="PTHR43747:SF1">
    <property type="entry name" value="SLR1998 PROTEIN"/>
    <property type="match status" value="1"/>
</dbReference>
<dbReference type="PRINTS" id="PR00420">
    <property type="entry name" value="RNGMNOXGNASE"/>
</dbReference>
<comment type="caution">
    <text evidence="2">The sequence shown here is derived from an EMBL/GenBank/DDBJ whole genome shotgun (WGS) entry which is preliminary data.</text>
</comment>